<dbReference type="EMBL" id="NXLW01000014">
    <property type="protein sequence ID" value="RDU71046.1"/>
    <property type="molecule type" value="Genomic_DNA"/>
</dbReference>
<dbReference type="InterPro" id="IPR021353">
    <property type="entry name" value="DUF2972"/>
</dbReference>
<dbReference type="AlphaFoldDB" id="A0A3D8J1G1"/>
<sequence length="401" mass="47114">MGIAKSRTIRLLKEKGLFYSLLYFCKKRSNKAIRISQRCYYQLLWCFYKEIPKNYHGILIYNGVTGGGALTKFFERSAGITTPNPWMNPHFKNMINYYASQYRTAKDETKGRIMVYGNPGFDCYTDKELAKFFALLNKKVPVVFLVRDPISRLKAYINHGADWWEHRSDVFTLMHDPSKIINRISYHGTRDEEQRKYPTTESIKEFFTRSDIFLYFSLTQKIPNASEIIYMDMSEINKEKIWQTMNTLSQKFSLPKPQLKDKPFFEQKIWDSTAKILPLTLFAHPKHIGKSYTTDCSILYYQVFYRDKILKEAGEGGIRLFITKDSTFNNKESQSVRYKDITQELLADTIKTDIYIYIYILYGLCNIAGQYRALYRLQNVYAEIYASFGRKGEVRISNSCV</sequence>
<evidence type="ECO:0000313" key="1">
    <source>
        <dbReference type="EMBL" id="RDU71046.1"/>
    </source>
</evidence>
<reference evidence="1 2" key="1">
    <citation type="submission" date="2018-04" db="EMBL/GenBank/DDBJ databases">
        <title>Novel Campyloabacter and Helicobacter Species and Strains.</title>
        <authorList>
            <person name="Mannion A.J."/>
            <person name="Shen Z."/>
            <person name="Fox J.G."/>
        </authorList>
    </citation>
    <scope>NUCLEOTIDE SEQUENCE [LARGE SCALE GENOMIC DNA]</scope>
    <source>
        <strain evidence="1 2">MIT 97-5075</strain>
    </source>
</reference>
<dbReference type="Proteomes" id="UP000256424">
    <property type="component" value="Unassembled WGS sequence"/>
</dbReference>
<dbReference type="Pfam" id="PF11186">
    <property type="entry name" value="DUF2972"/>
    <property type="match status" value="1"/>
</dbReference>
<dbReference type="RefSeq" id="WP_115582579.1">
    <property type="nucleotide sequence ID" value="NZ_NXLW01000014.1"/>
</dbReference>
<proteinExistence type="predicted"/>
<name>A0A3D8J1G1_9HELI</name>
<organism evidence="1 2">
    <name type="scientific">Helicobacter aurati</name>
    <dbReference type="NCBI Taxonomy" id="137778"/>
    <lineage>
        <taxon>Bacteria</taxon>
        <taxon>Pseudomonadati</taxon>
        <taxon>Campylobacterota</taxon>
        <taxon>Epsilonproteobacteria</taxon>
        <taxon>Campylobacterales</taxon>
        <taxon>Helicobacteraceae</taxon>
        <taxon>Helicobacter</taxon>
    </lineage>
</organism>
<keyword evidence="2" id="KW-1185">Reference proteome</keyword>
<protein>
    <submittedName>
        <fullName evidence="1">Uncharacterized protein</fullName>
    </submittedName>
</protein>
<comment type="caution">
    <text evidence="1">The sequence shown here is derived from an EMBL/GenBank/DDBJ whole genome shotgun (WGS) entry which is preliminary data.</text>
</comment>
<accession>A0A3D8J1G1</accession>
<evidence type="ECO:0000313" key="2">
    <source>
        <dbReference type="Proteomes" id="UP000256424"/>
    </source>
</evidence>
<gene>
    <name evidence="1" type="ORF">CQA66_07045</name>
</gene>